<dbReference type="InterPro" id="IPR025847">
    <property type="entry name" value="MEDS_domain"/>
</dbReference>
<dbReference type="KEGG" id="mlir:LPB04_18030"/>
<dbReference type="Pfam" id="PF14417">
    <property type="entry name" value="MEDS"/>
    <property type="match status" value="1"/>
</dbReference>
<accession>A0A7L9U3Z3</accession>
<gene>
    <name evidence="2" type="ORF">LPB04_18030</name>
</gene>
<proteinExistence type="predicted"/>
<dbReference type="Proteomes" id="UP000593875">
    <property type="component" value="Chromosome"/>
</dbReference>
<dbReference type="EMBL" id="CP062941">
    <property type="protein sequence ID" value="QOL48835.1"/>
    <property type="molecule type" value="Genomic_DNA"/>
</dbReference>
<dbReference type="AlphaFoldDB" id="A0A7L9U3Z3"/>
<keyword evidence="3" id="KW-1185">Reference proteome</keyword>
<evidence type="ECO:0000313" key="2">
    <source>
        <dbReference type="EMBL" id="QOL48835.1"/>
    </source>
</evidence>
<dbReference type="RefSeq" id="WP_193685878.1">
    <property type="nucleotide sequence ID" value="NZ_CP062941.1"/>
</dbReference>
<feature type="domain" description="MEDS" evidence="1">
    <location>
        <begin position="21"/>
        <end position="181"/>
    </location>
</feature>
<name>A0A7L9U3Z3_9BURK</name>
<evidence type="ECO:0000259" key="1">
    <source>
        <dbReference type="Pfam" id="PF14417"/>
    </source>
</evidence>
<protein>
    <submittedName>
        <fullName evidence="2">MEDS domain-containing protein</fullName>
    </submittedName>
</protein>
<sequence length="198" mass="21979">MAEAKRHVCLGFTEELYPEGTHICYLYNSDEERRRILPQFARQALLQNEAFGYLADVPTRADLPEAMARLDLAGALTGSPSQVELATSMEGYYPGGSFDPEGMLARLRNKYVASLAAGLAGARVAGEMDWALRGVPGTDRIIECESRINELVKEAPITVMCQYDLRKFDGAMMFDVMNVHPVMIVGGHILRNPFYSQI</sequence>
<organism evidence="2 3">
    <name type="scientific">Massilia litorea</name>
    <dbReference type="NCBI Taxonomy" id="2769491"/>
    <lineage>
        <taxon>Bacteria</taxon>
        <taxon>Pseudomonadati</taxon>
        <taxon>Pseudomonadota</taxon>
        <taxon>Betaproteobacteria</taxon>
        <taxon>Burkholderiales</taxon>
        <taxon>Oxalobacteraceae</taxon>
        <taxon>Telluria group</taxon>
        <taxon>Massilia</taxon>
    </lineage>
</organism>
<evidence type="ECO:0000313" key="3">
    <source>
        <dbReference type="Proteomes" id="UP000593875"/>
    </source>
</evidence>
<reference evidence="2 3" key="1">
    <citation type="submission" date="2020-10" db="EMBL/GenBank/DDBJ databases">
        <title>Genome sequencing of Massilia sp. LPB0304.</title>
        <authorList>
            <person name="Kim J."/>
        </authorList>
    </citation>
    <scope>NUCLEOTIDE SEQUENCE [LARGE SCALE GENOMIC DNA]</scope>
    <source>
        <strain evidence="2 3">LPB0304</strain>
    </source>
</reference>